<dbReference type="SUPFAM" id="SSF53335">
    <property type="entry name" value="S-adenosyl-L-methionine-dependent methyltransferases"/>
    <property type="match status" value="1"/>
</dbReference>
<keyword evidence="3" id="KW-1185">Reference proteome</keyword>
<protein>
    <recommendedName>
        <fullName evidence="1">Type II methyltransferase M.TaqI-like domain-containing protein</fullName>
    </recommendedName>
</protein>
<feature type="domain" description="Type II methyltransferase M.TaqI-like" evidence="1">
    <location>
        <begin position="3"/>
        <end position="85"/>
    </location>
</feature>
<dbReference type="Gene3D" id="3.40.50.150">
    <property type="entry name" value="Vaccinia Virus protein VP39"/>
    <property type="match status" value="1"/>
</dbReference>
<dbReference type="Proteomes" id="UP001501446">
    <property type="component" value="Unassembled WGS sequence"/>
</dbReference>
<dbReference type="InterPro" id="IPR029063">
    <property type="entry name" value="SAM-dependent_MTases_sf"/>
</dbReference>
<dbReference type="RefSeq" id="WP_345311791.1">
    <property type="nucleotide sequence ID" value="NZ_BAABLN010000035.1"/>
</dbReference>
<reference evidence="3" key="1">
    <citation type="journal article" date="2019" name="Int. J. Syst. Evol. Microbiol.">
        <title>The Global Catalogue of Microorganisms (GCM) 10K type strain sequencing project: providing services to taxonomists for standard genome sequencing and annotation.</title>
        <authorList>
            <consortium name="The Broad Institute Genomics Platform"/>
            <consortium name="The Broad Institute Genome Sequencing Center for Infectious Disease"/>
            <person name="Wu L."/>
            <person name="Ma J."/>
        </authorList>
    </citation>
    <scope>NUCLEOTIDE SEQUENCE [LARGE SCALE GENOMIC DNA]</scope>
    <source>
        <strain evidence="3">JCM 18958</strain>
    </source>
</reference>
<name>A0ABP8XED0_9MICC</name>
<organism evidence="2 3">
    <name type="scientific">Kocuria gwangalliensis</name>
    <dbReference type="NCBI Taxonomy" id="501592"/>
    <lineage>
        <taxon>Bacteria</taxon>
        <taxon>Bacillati</taxon>
        <taxon>Actinomycetota</taxon>
        <taxon>Actinomycetes</taxon>
        <taxon>Micrococcales</taxon>
        <taxon>Micrococcaceae</taxon>
        <taxon>Kocuria</taxon>
    </lineage>
</organism>
<dbReference type="Pfam" id="PF07669">
    <property type="entry name" value="Eco57I"/>
    <property type="match status" value="1"/>
</dbReference>
<evidence type="ECO:0000313" key="3">
    <source>
        <dbReference type="Proteomes" id="UP001501446"/>
    </source>
</evidence>
<dbReference type="InterPro" id="IPR002052">
    <property type="entry name" value="DNA_methylase_N6_adenine_CS"/>
</dbReference>
<accession>A0ABP8XED0</accession>
<comment type="caution">
    <text evidence="2">The sequence shown here is derived from an EMBL/GenBank/DDBJ whole genome shotgun (WGS) entry which is preliminary data.</text>
</comment>
<dbReference type="InterPro" id="IPR011639">
    <property type="entry name" value="MethylTrfase_TaqI-like_dom"/>
</dbReference>
<evidence type="ECO:0000313" key="2">
    <source>
        <dbReference type="EMBL" id="GAA4705765.1"/>
    </source>
</evidence>
<gene>
    <name evidence="2" type="ORF">GCM10025781_26350</name>
</gene>
<evidence type="ECO:0000259" key="1">
    <source>
        <dbReference type="Pfam" id="PF07669"/>
    </source>
</evidence>
<dbReference type="PROSITE" id="PS00092">
    <property type="entry name" value="N6_MTASE"/>
    <property type="match status" value="1"/>
</dbReference>
<proteinExistence type="predicted"/>
<dbReference type="EMBL" id="BAABLN010000035">
    <property type="protein sequence ID" value="GAA4705765.1"/>
    <property type="molecule type" value="Genomic_DNA"/>
</dbReference>
<sequence>MGKKFDVVIGNPPYQDDSVGESTHNMPIYDKFMDVAYKVGEKAVLITPARFLFNAGYTNKDWNAKMLADPHLSVAHYEPNSDELFPGTDIKAGVVVTYRDSSKLGEPIGTFSKHPELNSIIHKVAGSGDASLTKIDITNDRQYRFTKQMHADNPQARDLMSKGNPYKPDAKTFSRLAFLWHKSKPDDGDEYVQILGRDGTHRAMRWIRRKYYAGPPSFKRFKVALPKANGSGNFGEALAQPVVLDPDVGVQGTFITIGSFDTRATAESCEKYLKSKFARTMLGVLKVTQDNPASKWEYVPLQDFTETSDLDWSKSISEIDQQLYAKYGLDDDEIEFIESRVKPMS</sequence>